<protein>
    <submittedName>
        <fullName evidence="1">Insect resistance3</fullName>
    </submittedName>
</protein>
<dbReference type="EMBL" id="CM007648">
    <property type="protein sequence ID" value="ONM12920.1"/>
    <property type="molecule type" value="Genomic_DNA"/>
</dbReference>
<gene>
    <name evidence="1" type="ORF">ZEAMMB73_Zm00001d002065</name>
</gene>
<dbReference type="AlphaFoldDB" id="A0A1D6DW32"/>
<reference evidence="1" key="1">
    <citation type="submission" date="2015-12" db="EMBL/GenBank/DDBJ databases">
        <title>Update maize B73 reference genome by single molecule sequencing technologies.</title>
        <authorList>
            <consortium name="Maize Genome Sequencing Project"/>
            <person name="Ware D."/>
        </authorList>
    </citation>
    <scope>NUCLEOTIDE SEQUENCE [LARGE SCALE GENOMIC DNA]</scope>
    <source>
        <tissue evidence="1">Seedling</tissue>
    </source>
</reference>
<proteinExistence type="predicted"/>
<sequence>MTTPSATSGREPASWARTAHCHCQ</sequence>
<name>A0A1D6DW32_MAIZE</name>
<evidence type="ECO:0000313" key="1">
    <source>
        <dbReference type="EMBL" id="ONM12920.1"/>
    </source>
</evidence>
<accession>A0A1D6DW32</accession>
<organism evidence="1">
    <name type="scientific">Zea mays</name>
    <name type="common">Maize</name>
    <dbReference type="NCBI Taxonomy" id="4577"/>
    <lineage>
        <taxon>Eukaryota</taxon>
        <taxon>Viridiplantae</taxon>
        <taxon>Streptophyta</taxon>
        <taxon>Embryophyta</taxon>
        <taxon>Tracheophyta</taxon>
        <taxon>Spermatophyta</taxon>
        <taxon>Magnoliopsida</taxon>
        <taxon>Liliopsida</taxon>
        <taxon>Poales</taxon>
        <taxon>Poaceae</taxon>
        <taxon>PACMAD clade</taxon>
        <taxon>Panicoideae</taxon>
        <taxon>Andropogonodae</taxon>
        <taxon>Andropogoneae</taxon>
        <taxon>Tripsacinae</taxon>
        <taxon>Zea</taxon>
    </lineage>
</organism>